<reference evidence="1 2" key="1">
    <citation type="submission" date="2016-11" db="EMBL/GenBank/DDBJ databases">
        <authorList>
            <person name="Varghese N."/>
            <person name="Submissions S."/>
        </authorList>
    </citation>
    <scope>NUCLEOTIDE SEQUENCE [LARGE SCALE GENOMIC DNA]</scope>
    <source>
        <strain evidence="1 2">DSM 29620</strain>
    </source>
</reference>
<evidence type="ECO:0000313" key="2">
    <source>
        <dbReference type="Proteomes" id="UP000324252"/>
    </source>
</evidence>
<dbReference type="OrthoDB" id="361944at2"/>
<dbReference type="AlphaFoldDB" id="A0A1H0MMY4"/>
<accession>A0A1H0MMY4</accession>
<keyword evidence="2" id="KW-1185">Reference proteome</keyword>
<evidence type="ECO:0000313" key="1">
    <source>
        <dbReference type="EMBL" id="SHL00859.1"/>
    </source>
</evidence>
<gene>
    <name evidence="1" type="ORF">SAMN05444142_1179</name>
</gene>
<dbReference type="InterPro" id="IPR025528">
    <property type="entry name" value="BrnA_antitoxin"/>
</dbReference>
<name>A0A1H0MMY4_9RHOB</name>
<organism evidence="1 2">
    <name type="scientific">Lutimaribacter pacificus</name>
    <dbReference type="NCBI Taxonomy" id="391948"/>
    <lineage>
        <taxon>Bacteria</taxon>
        <taxon>Pseudomonadati</taxon>
        <taxon>Pseudomonadota</taxon>
        <taxon>Alphaproteobacteria</taxon>
        <taxon>Rhodobacterales</taxon>
        <taxon>Roseobacteraceae</taxon>
        <taxon>Lutimaribacter</taxon>
    </lineage>
</organism>
<protein>
    <submittedName>
        <fullName evidence="1">Uncharacterized conserved protein, DUF4415 family</fullName>
    </submittedName>
</protein>
<proteinExistence type="predicted"/>
<sequence>MNAKKHTPISDAEEARIQKMIASDPDAAEVTDDQIAKAKPFTEAFPALAENMRKNVGGRPRSKNPKVPVSIRLDQDVVAKFKATGPGWQSRINDVLRKSAVQ</sequence>
<dbReference type="EMBL" id="FQZZ01000017">
    <property type="protein sequence ID" value="SHL00859.1"/>
    <property type="molecule type" value="Genomic_DNA"/>
</dbReference>
<dbReference type="Pfam" id="PF14384">
    <property type="entry name" value="BrnA_antitoxin"/>
    <property type="match status" value="1"/>
</dbReference>
<dbReference type="RefSeq" id="WP_148057205.1">
    <property type="nucleotide sequence ID" value="NZ_FNIO01000010.1"/>
</dbReference>
<dbReference type="Proteomes" id="UP000324252">
    <property type="component" value="Unassembled WGS sequence"/>
</dbReference>